<sequence>MICSFYYNLHIIIYIYIYIIYLRFSEVYVLPLYTLIYIYISPCLSYDADYISPYPIRLFSI</sequence>
<keyword evidence="3" id="KW-1185">Reference proteome</keyword>
<comment type="caution">
    <text evidence="2">The sequence shown here is derived from an EMBL/GenBank/DDBJ whole genome shotgun (WGS) entry which is preliminary data.</text>
</comment>
<evidence type="ECO:0000313" key="3">
    <source>
        <dbReference type="Proteomes" id="UP000193560"/>
    </source>
</evidence>
<name>A0A1X2IE33_9FUNG</name>
<keyword evidence="1" id="KW-0472">Membrane</keyword>
<feature type="transmembrane region" description="Helical" evidence="1">
    <location>
        <begin position="30"/>
        <end position="48"/>
    </location>
</feature>
<organism evidence="2 3">
    <name type="scientific">Absidia repens</name>
    <dbReference type="NCBI Taxonomy" id="90262"/>
    <lineage>
        <taxon>Eukaryota</taxon>
        <taxon>Fungi</taxon>
        <taxon>Fungi incertae sedis</taxon>
        <taxon>Mucoromycota</taxon>
        <taxon>Mucoromycotina</taxon>
        <taxon>Mucoromycetes</taxon>
        <taxon>Mucorales</taxon>
        <taxon>Cunninghamellaceae</taxon>
        <taxon>Absidia</taxon>
    </lineage>
</organism>
<accession>A0A1X2IE33</accession>
<dbReference type="EMBL" id="MCGE01000014">
    <property type="protein sequence ID" value="ORZ14752.1"/>
    <property type="molecule type" value="Genomic_DNA"/>
</dbReference>
<dbReference type="AlphaFoldDB" id="A0A1X2IE33"/>
<keyword evidence="1" id="KW-1133">Transmembrane helix</keyword>
<dbReference type="Proteomes" id="UP000193560">
    <property type="component" value="Unassembled WGS sequence"/>
</dbReference>
<evidence type="ECO:0000256" key="1">
    <source>
        <dbReference type="SAM" id="Phobius"/>
    </source>
</evidence>
<evidence type="ECO:0000313" key="2">
    <source>
        <dbReference type="EMBL" id="ORZ14752.1"/>
    </source>
</evidence>
<protein>
    <submittedName>
        <fullName evidence="2">Uncharacterized protein</fullName>
    </submittedName>
</protein>
<gene>
    <name evidence="2" type="ORF">BCR42DRAFT_417598</name>
</gene>
<feature type="transmembrane region" description="Helical" evidence="1">
    <location>
        <begin position="5"/>
        <end position="24"/>
    </location>
</feature>
<keyword evidence="1" id="KW-0812">Transmembrane</keyword>
<proteinExistence type="predicted"/>
<reference evidence="2 3" key="1">
    <citation type="submission" date="2016-07" db="EMBL/GenBank/DDBJ databases">
        <title>Pervasive Adenine N6-methylation of Active Genes in Fungi.</title>
        <authorList>
            <consortium name="DOE Joint Genome Institute"/>
            <person name="Mondo S.J."/>
            <person name="Dannebaum R.O."/>
            <person name="Kuo R.C."/>
            <person name="Labutti K."/>
            <person name="Haridas S."/>
            <person name="Kuo A."/>
            <person name="Salamov A."/>
            <person name="Ahrendt S.R."/>
            <person name="Lipzen A."/>
            <person name="Sullivan W."/>
            <person name="Andreopoulos W.B."/>
            <person name="Clum A."/>
            <person name="Lindquist E."/>
            <person name="Daum C."/>
            <person name="Ramamoorthy G.K."/>
            <person name="Gryganskyi A."/>
            <person name="Culley D."/>
            <person name="Magnuson J.K."/>
            <person name="James T.Y."/>
            <person name="O'Malley M.A."/>
            <person name="Stajich J.E."/>
            <person name="Spatafora J.W."/>
            <person name="Visel A."/>
            <person name="Grigoriev I.V."/>
        </authorList>
    </citation>
    <scope>NUCLEOTIDE SEQUENCE [LARGE SCALE GENOMIC DNA]</scope>
    <source>
        <strain evidence="2 3">NRRL 1336</strain>
    </source>
</reference>